<evidence type="ECO:0000256" key="1">
    <source>
        <dbReference type="SAM" id="MobiDB-lite"/>
    </source>
</evidence>
<gene>
    <name evidence="2" type="ORF">DB88DRAFT_536948</name>
</gene>
<feature type="compositionally biased region" description="Low complexity" evidence="1">
    <location>
        <begin position="221"/>
        <end position="237"/>
    </location>
</feature>
<feature type="region of interest" description="Disordered" evidence="1">
    <location>
        <begin position="1"/>
        <end position="23"/>
    </location>
</feature>
<proteinExistence type="predicted"/>
<comment type="caution">
    <text evidence="2">The sequence shown here is derived from an EMBL/GenBank/DDBJ whole genome shotgun (WGS) entry which is preliminary data.</text>
</comment>
<feature type="region of interest" description="Disordered" evidence="1">
    <location>
        <begin position="166"/>
        <end position="279"/>
    </location>
</feature>
<name>A0AAD9L950_PAPLA</name>
<accession>A0AAD9L950</accession>
<feature type="compositionally biased region" description="Polar residues" evidence="1">
    <location>
        <begin position="466"/>
        <end position="476"/>
    </location>
</feature>
<keyword evidence="3" id="KW-1185">Reference proteome</keyword>
<evidence type="ECO:0000313" key="2">
    <source>
        <dbReference type="EMBL" id="KAK1926949.1"/>
    </source>
</evidence>
<feature type="region of interest" description="Disordered" evidence="1">
    <location>
        <begin position="409"/>
        <end position="444"/>
    </location>
</feature>
<dbReference type="AlphaFoldDB" id="A0AAD9L950"/>
<evidence type="ECO:0000313" key="3">
    <source>
        <dbReference type="Proteomes" id="UP001182556"/>
    </source>
</evidence>
<feature type="region of interest" description="Disordered" evidence="1">
    <location>
        <begin position="36"/>
        <end position="90"/>
    </location>
</feature>
<feature type="region of interest" description="Disordered" evidence="1">
    <location>
        <begin position="456"/>
        <end position="513"/>
    </location>
</feature>
<protein>
    <submittedName>
        <fullName evidence="2">Uncharacterized protein</fullName>
    </submittedName>
</protein>
<feature type="compositionally biased region" description="Low complexity" evidence="1">
    <location>
        <begin position="195"/>
        <end position="206"/>
    </location>
</feature>
<organism evidence="2 3">
    <name type="scientific">Papiliotrema laurentii</name>
    <name type="common">Cryptococcus laurentii</name>
    <dbReference type="NCBI Taxonomy" id="5418"/>
    <lineage>
        <taxon>Eukaryota</taxon>
        <taxon>Fungi</taxon>
        <taxon>Dikarya</taxon>
        <taxon>Basidiomycota</taxon>
        <taxon>Agaricomycotina</taxon>
        <taxon>Tremellomycetes</taxon>
        <taxon>Tremellales</taxon>
        <taxon>Rhynchogastremaceae</taxon>
        <taxon>Papiliotrema</taxon>
    </lineage>
</organism>
<feature type="compositionally biased region" description="Basic and acidic residues" evidence="1">
    <location>
        <begin position="560"/>
        <end position="578"/>
    </location>
</feature>
<reference evidence="2" key="1">
    <citation type="submission" date="2023-02" db="EMBL/GenBank/DDBJ databases">
        <title>Identification and recombinant expression of a fungal hydrolase from Papiliotrema laurentii that hydrolyzes apple cutin and clears colloidal polyester polyurethane.</title>
        <authorList>
            <consortium name="DOE Joint Genome Institute"/>
            <person name="Roman V.A."/>
            <person name="Bojanowski C."/>
            <person name="Crable B.R."/>
            <person name="Wagner D.N."/>
            <person name="Hung C.S."/>
            <person name="Nadeau L.J."/>
            <person name="Schratz L."/>
            <person name="Haridas S."/>
            <person name="Pangilinan J."/>
            <person name="Lipzen A."/>
            <person name="Na H."/>
            <person name="Yan M."/>
            <person name="Ng V."/>
            <person name="Grigoriev I.V."/>
            <person name="Spatafora J.W."/>
            <person name="Barlow D."/>
            <person name="Biffinger J."/>
            <person name="Kelley-Loughnane N."/>
            <person name="Varaljay V.A."/>
            <person name="Crookes-Goodson W.J."/>
        </authorList>
    </citation>
    <scope>NUCLEOTIDE SEQUENCE</scope>
    <source>
        <strain evidence="2">5307AH</strain>
    </source>
</reference>
<feature type="compositionally biased region" description="Basic and acidic residues" evidence="1">
    <location>
        <begin position="608"/>
        <end position="624"/>
    </location>
</feature>
<sequence length="692" mass="75225">MPLMKAHNQSLMGQTHTRASAPVELVSAPAACADERRTNNPAHHTLPARRPAHAKTNMQHEFSRDSAPNEDDPQSRTLPQPRGLTTKPKGIARKLSHKTKTSHTPFRSLEAQLQVFEQMVKAAELRAEGENGPPVPDKIGIADHGLFMLRHAISQDDLFSGPMSAPPGHMGVPSPTILNKSKGSANRPTHHRRSSSGSIHSGRMSIKSTRSAEREWRARVSAIAATAASQQQQSTPSDIRGPVPPKRTPGRHDITAASPVSDVLVTPPPIRSAEPYTPAKSLNSSLSFETFGRHGSPYTAGNAFDSSSISIRERKASVPLSVASSFYFDPLKGGSNGATRPPSLAASHILPAAPVQASSPLRQSFSPRVDEGDSFRVADTGVGHLNLPSFDKYRLDSVMIPSPRLPTSLELPEVAPEPSSSDHHVEQAVPKSNHIKKLPSHPTEVELREAVPRAGDNLDDLDVASGSPSPNLNPNHGTAPEEQGKQSTKRNNTTGVSTPLRKQRRSVPSTPLSPVTAYFLSAPIESIDMSRVVGIESPERPGHPFAIAPVPTELPGSTSRNREILPEVKRDPRSDRNRLSGMSSLQRPLDCDTYTPRSLPIKSKKKKDKETKKSKSGERERDNRQPLAPARKTQSKAMVVGEDLARAELERQREKLRKMGVDLTLGMESGNRPPKSGMPINELQRWLLQTST</sequence>
<feature type="region of interest" description="Disordered" evidence="1">
    <location>
        <begin position="660"/>
        <end position="681"/>
    </location>
</feature>
<dbReference type="Proteomes" id="UP001182556">
    <property type="component" value="Unassembled WGS sequence"/>
</dbReference>
<feature type="compositionally biased region" description="Polar residues" evidence="1">
    <location>
        <begin position="7"/>
        <end position="18"/>
    </location>
</feature>
<feature type="compositionally biased region" description="Polar residues" evidence="1">
    <location>
        <begin position="485"/>
        <end position="497"/>
    </location>
</feature>
<feature type="compositionally biased region" description="Polar residues" evidence="1">
    <location>
        <begin position="176"/>
        <end position="187"/>
    </location>
</feature>
<dbReference type="EMBL" id="JAODAN010000001">
    <property type="protein sequence ID" value="KAK1926949.1"/>
    <property type="molecule type" value="Genomic_DNA"/>
</dbReference>
<feature type="region of interest" description="Disordered" evidence="1">
    <location>
        <begin position="540"/>
        <end position="639"/>
    </location>
</feature>